<dbReference type="EMBL" id="JAIRBT010000009">
    <property type="protein sequence ID" value="MBZ6066315.1"/>
    <property type="molecule type" value="Genomic_DNA"/>
</dbReference>
<dbReference type="CDD" id="cd00056">
    <property type="entry name" value="ENDO3c"/>
    <property type="match status" value="1"/>
</dbReference>
<dbReference type="InterPro" id="IPR037046">
    <property type="entry name" value="AlkA_N_sf"/>
</dbReference>
<dbReference type="Gene3D" id="3.30.310.20">
    <property type="entry name" value="DNA-3-methyladenine glycosylase AlkA, N-terminal domain"/>
    <property type="match status" value="1"/>
</dbReference>
<dbReference type="SMART" id="SM01009">
    <property type="entry name" value="AlkA_N"/>
    <property type="match status" value="1"/>
</dbReference>
<dbReference type="Gene3D" id="1.10.10.60">
    <property type="entry name" value="Homeodomain-like"/>
    <property type="match status" value="1"/>
</dbReference>
<keyword evidence="9" id="KW-0234">DNA repair</keyword>
<keyword evidence="8" id="KW-0804">Transcription</keyword>
<dbReference type="SUPFAM" id="SSF57884">
    <property type="entry name" value="Ada DNA repair protein, N-terminal domain (N-Ada 10)"/>
    <property type="match status" value="1"/>
</dbReference>
<protein>
    <recommendedName>
        <fullName evidence="3">DNA-3-methyladenine glycosylase II</fullName>
        <ecNumber evidence="3">3.2.2.21</ecNumber>
    </recommendedName>
</protein>
<accession>A0ABS7VB45</accession>
<evidence type="ECO:0000256" key="9">
    <source>
        <dbReference type="ARBA" id="ARBA00023204"/>
    </source>
</evidence>
<keyword evidence="5" id="KW-0227">DNA damage</keyword>
<evidence type="ECO:0000259" key="10">
    <source>
        <dbReference type="PROSITE" id="PS01124"/>
    </source>
</evidence>
<keyword evidence="4" id="KW-0489">Methyltransferase</keyword>
<dbReference type="Gene3D" id="1.10.340.30">
    <property type="entry name" value="Hypothetical protein, domain 2"/>
    <property type="match status" value="1"/>
</dbReference>
<dbReference type="InterPro" id="IPR010316">
    <property type="entry name" value="AlkA_N"/>
</dbReference>
<dbReference type="InterPro" id="IPR003265">
    <property type="entry name" value="HhH-GPD_domain"/>
</dbReference>
<name>A0ABS7VB45_9GAMM</name>
<sequence length="484" mass="52942">MTLTPEHCRAARLARDARFDGRFFTGVLSTGIYCRPVCPARPPLEANVRYFFSAAAAEQTGLRPCLRCRPELAPGERHALPTGLARAINAIERGDLADLTLDELAARCAMTARTLRRQCEQYLGLSPHKLEQTRRLLLAKQLLTDTSLSVTDVAFSAGFHSLRRFNDAWLNAYGLCPSALRKRMDPIACGEGLVLRLGYRPPYDFAALLSFFRVRAIKGIEEVSAHGYVRHLTPGDDGMPARIEVCQGDGHHLRVTFYGVAPKALPALLHKVRRQWDLDADPLPIVARLQEGGLAPWIAAAPGLRLPGGWSPLEVMLRAIIGQQISVKGAITLLGRLVARRAELFGAPRLPDAAELKAMSLDGLGLTGSRVRTLKGLAEALLGGLNLETAQDAELLALPGIGPWTVAYWRLRCGQDPDAFPASDLVLQKATIPGTRLSVAELTALAEPWRPWRAYAANWLWHGATHRLPFSVMDARQGAPDDPL</sequence>
<comment type="catalytic activity">
    <reaction evidence="1">
        <text>Hydrolysis of alkylated DNA, releasing 3-methyladenine, 3-methylguanine, 7-methylguanine and 7-methyladenine.</text>
        <dbReference type="EC" id="3.2.2.21"/>
    </reaction>
</comment>
<gene>
    <name evidence="11" type="ORF">LA374_08845</name>
</gene>
<keyword evidence="7" id="KW-0010">Activator</keyword>
<reference evidence="11 12" key="1">
    <citation type="submission" date="2021-09" db="EMBL/GenBank/DDBJ databases">
        <title>Aeromonas schubertii isolated from Asian sea bass.</title>
        <authorList>
            <person name="Pinpimai K."/>
        </authorList>
    </citation>
    <scope>NUCLEOTIDE SEQUENCE [LARGE SCALE GENOMIC DNA]</scope>
    <source>
        <strain evidence="11 12">CHULA2021a</strain>
    </source>
</reference>
<evidence type="ECO:0000256" key="2">
    <source>
        <dbReference type="ARBA" id="ARBA00001947"/>
    </source>
</evidence>
<comment type="cofactor">
    <cofactor evidence="2">
        <name>Zn(2+)</name>
        <dbReference type="ChEBI" id="CHEBI:29105"/>
    </cofactor>
</comment>
<keyword evidence="4" id="KW-0808">Transferase</keyword>
<dbReference type="PROSITE" id="PS01124">
    <property type="entry name" value="HTH_ARAC_FAMILY_2"/>
    <property type="match status" value="1"/>
</dbReference>
<evidence type="ECO:0000256" key="1">
    <source>
        <dbReference type="ARBA" id="ARBA00000086"/>
    </source>
</evidence>
<dbReference type="EC" id="3.2.2.21" evidence="3"/>
<dbReference type="Gene3D" id="3.40.10.10">
    <property type="entry name" value="DNA Methylphosphotriester Repair Domain"/>
    <property type="match status" value="1"/>
</dbReference>
<dbReference type="Pfam" id="PF12833">
    <property type="entry name" value="HTH_18"/>
    <property type="match status" value="1"/>
</dbReference>
<dbReference type="SUPFAM" id="SSF48150">
    <property type="entry name" value="DNA-glycosylase"/>
    <property type="match status" value="1"/>
</dbReference>
<keyword evidence="12" id="KW-1185">Reference proteome</keyword>
<evidence type="ECO:0000313" key="12">
    <source>
        <dbReference type="Proteomes" id="UP000774958"/>
    </source>
</evidence>
<feature type="domain" description="HTH araC/xylS-type" evidence="10">
    <location>
        <begin position="85"/>
        <end position="183"/>
    </location>
</feature>
<dbReference type="Gene3D" id="1.10.1670.10">
    <property type="entry name" value="Helix-hairpin-Helix base-excision DNA repair enzymes (C-terminal)"/>
    <property type="match status" value="1"/>
</dbReference>
<evidence type="ECO:0000256" key="6">
    <source>
        <dbReference type="ARBA" id="ARBA00023015"/>
    </source>
</evidence>
<dbReference type="InterPro" id="IPR011257">
    <property type="entry name" value="DNA_glycosylase"/>
</dbReference>
<dbReference type="InterPro" id="IPR004026">
    <property type="entry name" value="Ada_DNA_repair_Zn-bd"/>
</dbReference>
<dbReference type="Pfam" id="PF02805">
    <property type="entry name" value="Ada_Zn_binding"/>
    <property type="match status" value="1"/>
</dbReference>
<dbReference type="SMART" id="SM00478">
    <property type="entry name" value="ENDO3c"/>
    <property type="match status" value="1"/>
</dbReference>
<evidence type="ECO:0000256" key="7">
    <source>
        <dbReference type="ARBA" id="ARBA00023159"/>
    </source>
</evidence>
<dbReference type="PANTHER" id="PTHR43003">
    <property type="entry name" value="DNA-3-METHYLADENINE GLYCOSYLASE"/>
    <property type="match status" value="1"/>
</dbReference>
<dbReference type="InterPro" id="IPR023170">
    <property type="entry name" value="HhH_base_excis_C"/>
</dbReference>
<dbReference type="RefSeq" id="WP_224162699.1">
    <property type="nucleotide sequence ID" value="NZ_JAIRBT010000009.1"/>
</dbReference>
<evidence type="ECO:0000256" key="5">
    <source>
        <dbReference type="ARBA" id="ARBA00022763"/>
    </source>
</evidence>
<evidence type="ECO:0000256" key="4">
    <source>
        <dbReference type="ARBA" id="ARBA00022603"/>
    </source>
</evidence>
<dbReference type="Proteomes" id="UP000774958">
    <property type="component" value="Unassembled WGS sequence"/>
</dbReference>
<dbReference type="SUPFAM" id="SSF55945">
    <property type="entry name" value="TATA-box binding protein-like"/>
    <property type="match status" value="1"/>
</dbReference>
<dbReference type="InterPro" id="IPR051912">
    <property type="entry name" value="Alkylbase_DNA_Glycosylase/TA"/>
</dbReference>
<dbReference type="PANTHER" id="PTHR43003:SF13">
    <property type="entry name" value="DNA-3-METHYLADENINE GLYCOSYLASE 2"/>
    <property type="match status" value="1"/>
</dbReference>
<evidence type="ECO:0000256" key="8">
    <source>
        <dbReference type="ARBA" id="ARBA00023163"/>
    </source>
</evidence>
<comment type="caution">
    <text evidence="11">The sequence shown here is derived from an EMBL/GenBank/DDBJ whole genome shotgun (WGS) entry which is preliminary data.</text>
</comment>
<dbReference type="InterPro" id="IPR009057">
    <property type="entry name" value="Homeodomain-like_sf"/>
</dbReference>
<evidence type="ECO:0000256" key="3">
    <source>
        <dbReference type="ARBA" id="ARBA00012000"/>
    </source>
</evidence>
<dbReference type="SMART" id="SM00342">
    <property type="entry name" value="HTH_ARAC"/>
    <property type="match status" value="1"/>
</dbReference>
<evidence type="ECO:0000313" key="11">
    <source>
        <dbReference type="EMBL" id="MBZ6066315.1"/>
    </source>
</evidence>
<proteinExistence type="predicted"/>
<dbReference type="InterPro" id="IPR018060">
    <property type="entry name" value="HTH_AraC"/>
</dbReference>
<dbReference type="SUPFAM" id="SSF46689">
    <property type="entry name" value="Homeodomain-like"/>
    <property type="match status" value="1"/>
</dbReference>
<keyword evidence="6" id="KW-0805">Transcription regulation</keyword>
<dbReference type="InterPro" id="IPR035451">
    <property type="entry name" value="Ada-like_dom_sf"/>
</dbReference>
<dbReference type="Pfam" id="PF06029">
    <property type="entry name" value="AlkA_N"/>
    <property type="match status" value="1"/>
</dbReference>
<organism evidence="11 12">
    <name type="scientific">Aeromonas schubertii</name>
    <dbReference type="NCBI Taxonomy" id="652"/>
    <lineage>
        <taxon>Bacteria</taxon>
        <taxon>Pseudomonadati</taxon>
        <taxon>Pseudomonadota</taxon>
        <taxon>Gammaproteobacteria</taxon>
        <taxon>Aeromonadales</taxon>
        <taxon>Aeromonadaceae</taxon>
        <taxon>Aeromonas</taxon>
    </lineage>
</organism>